<gene>
    <name evidence="1" type="ORF">RirG_222060</name>
</gene>
<dbReference type="AlphaFoldDB" id="A0A015JLI8"/>
<reference evidence="1 2" key="1">
    <citation type="submission" date="2014-02" db="EMBL/GenBank/DDBJ databases">
        <title>Single nucleus genome sequencing reveals high similarity among nuclei of an endomycorrhizal fungus.</title>
        <authorList>
            <person name="Lin K."/>
            <person name="Geurts R."/>
            <person name="Zhang Z."/>
            <person name="Limpens E."/>
            <person name="Saunders D.G."/>
            <person name="Mu D."/>
            <person name="Pang E."/>
            <person name="Cao H."/>
            <person name="Cha H."/>
            <person name="Lin T."/>
            <person name="Zhou Q."/>
            <person name="Shang Y."/>
            <person name="Li Y."/>
            <person name="Ivanov S."/>
            <person name="Sharma T."/>
            <person name="Velzen R.V."/>
            <person name="Ruijter N.D."/>
            <person name="Aanen D.K."/>
            <person name="Win J."/>
            <person name="Kamoun S."/>
            <person name="Bisseling T."/>
            <person name="Huang S."/>
        </authorList>
    </citation>
    <scope>NUCLEOTIDE SEQUENCE [LARGE SCALE GENOMIC DNA]</scope>
    <source>
        <strain evidence="2">DAOM197198w</strain>
    </source>
</reference>
<name>A0A015JLI8_RHIIW</name>
<dbReference type="HOGENOM" id="CLU_118715_1_0_1"/>
<sequence length="150" mass="17153">MNVNDNYLVDLIDRELVCKLPYDNNALSVADWARSRNIDILNGLGLVTLNVEIEAQRLRLKDQRMIHLTSKYIWTSYITPSQKEKFKALAKKANDINNNIRQINAENLNRIFRLNTQDTDIPLINGINFYDDNGGFESLFMPAGNGSSSF</sequence>
<evidence type="ECO:0000313" key="2">
    <source>
        <dbReference type="Proteomes" id="UP000022910"/>
    </source>
</evidence>
<protein>
    <submittedName>
        <fullName evidence="1">Uncharacterized protein</fullName>
    </submittedName>
</protein>
<comment type="caution">
    <text evidence="1">The sequence shown here is derived from an EMBL/GenBank/DDBJ whole genome shotgun (WGS) entry which is preliminary data.</text>
</comment>
<organism evidence="1 2">
    <name type="scientific">Rhizophagus irregularis (strain DAOM 197198w)</name>
    <name type="common">Glomus intraradices</name>
    <dbReference type="NCBI Taxonomy" id="1432141"/>
    <lineage>
        <taxon>Eukaryota</taxon>
        <taxon>Fungi</taxon>
        <taxon>Fungi incertae sedis</taxon>
        <taxon>Mucoromycota</taxon>
        <taxon>Glomeromycotina</taxon>
        <taxon>Glomeromycetes</taxon>
        <taxon>Glomerales</taxon>
        <taxon>Glomeraceae</taxon>
        <taxon>Rhizophagus</taxon>
    </lineage>
</organism>
<dbReference type="Proteomes" id="UP000022910">
    <property type="component" value="Unassembled WGS sequence"/>
</dbReference>
<dbReference type="OrthoDB" id="2313463at2759"/>
<dbReference type="EMBL" id="JEMT01027969">
    <property type="protein sequence ID" value="EXX55799.1"/>
    <property type="molecule type" value="Genomic_DNA"/>
</dbReference>
<proteinExistence type="predicted"/>
<evidence type="ECO:0000313" key="1">
    <source>
        <dbReference type="EMBL" id="EXX55799.1"/>
    </source>
</evidence>
<accession>A0A015JLI8</accession>
<keyword evidence="2" id="KW-1185">Reference proteome</keyword>